<dbReference type="InterPro" id="IPR059000">
    <property type="entry name" value="ATPase_P-type_domA"/>
</dbReference>
<name>A0A095ZN55_9BACT</name>
<feature type="domain" description="P-type ATPase A" evidence="9">
    <location>
        <begin position="125"/>
        <end position="224"/>
    </location>
</feature>
<evidence type="ECO:0000259" key="9">
    <source>
        <dbReference type="Pfam" id="PF00122"/>
    </source>
</evidence>
<evidence type="ECO:0000313" key="10">
    <source>
        <dbReference type="EMBL" id="KGF36205.1"/>
    </source>
</evidence>
<dbReference type="Pfam" id="PF00702">
    <property type="entry name" value="Hydrolase"/>
    <property type="match status" value="1"/>
</dbReference>
<dbReference type="NCBIfam" id="TIGR01525">
    <property type="entry name" value="ATPase-IB_hvy"/>
    <property type="match status" value="1"/>
</dbReference>
<keyword evidence="8" id="KW-0547">Nucleotide-binding</keyword>
<dbReference type="InterPro" id="IPR018303">
    <property type="entry name" value="ATPase_P-typ_P_site"/>
</dbReference>
<evidence type="ECO:0000256" key="5">
    <source>
        <dbReference type="ARBA" id="ARBA00023136"/>
    </source>
</evidence>
<dbReference type="GO" id="GO:0016463">
    <property type="term" value="F:P-type zinc transporter activity"/>
    <property type="evidence" value="ECO:0007669"/>
    <property type="project" value="UniProtKB-EC"/>
</dbReference>
<dbReference type="SUPFAM" id="SSF56784">
    <property type="entry name" value="HAD-like"/>
    <property type="match status" value="1"/>
</dbReference>
<feature type="transmembrane region" description="Helical" evidence="8">
    <location>
        <begin position="243"/>
        <end position="262"/>
    </location>
</feature>
<dbReference type="GO" id="GO:0005886">
    <property type="term" value="C:plasma membrane"/>
    <property type="evidence" value="ECO:0007669"/>
    <property type="project" value="UniProtKB-SubCell"/>
</dbReference>
<dbReference type="NCBIfam" id="TIGR01494">
    <property type="entry name" value="ATPase_P-type"/>
    <property type="match status" value="1"/>
</dbReference>
<feature type="transmembrane region" description="Helical" evidence="8">
    <location>
        <begin position="12"/>
        <end position="33"/>
    </location>
</feature>
<dbReference type="AlphaFoldDB" id="A0A095ZN55"/>
<comment type="similarity">
    <text evidence="2 8">Belongs to the cation transport ATPase (P-type) (TC 3.A.3) family. Type IB subfamily.</text>
</comment>
<dbReference type="PROSITE" id="PS00154">
    <property type="entry name" value="ATPASE_E1_E2"/>
    <property type="match status" value="1"/>
</dbReference>
<dbReference type="Gene3D" id="3.40.1110.10">
    <property type="entry name" value="Calcium-transporting ATPase, cytoplasmic domain N"/>
    <property type="match status" value="1"/>
</dbReference>
<dbReference type="OrthoDB" id="1521937at2"/>
<dbReference type="InterPro" id="IPR027256">
    <property type="entry name" value="P-typ_ATPase_IB"/>
</dbReference>
<organism evidence="10 11">
    <name type="scientific">Hoylesella buccalis DNF00853</name>
    <dbReference type="NCBI Taxonomy" id="1401074"/>
    <lineage>
        <taxon>Bacteria</taxon>
        <taxon>Pseudomonadati</taxon>
        <taxon>Bacteroidota</taxon>
        <taxon>Bacteroidia</taxon>
        <taxon>Bacteroidales</taxon>
        <taxon>Prevotellaceae</taxon>
        <taxon>Hoylesella</taxon>
    </lineage>
</organism>
<proteinExistence type="inferred from homology"/>
<keyword evidence="4 8" id="KW-1133">Transmembrane helix</keyword>
<dbReference type="InterPro" id="IPR023298">
    <property type="entry name" value="ATPase_P-typ_TM_dom_sf"/>
</dbReference>
<dbReference type="InterPro" id="IPR023214">
    <property type="entry name" value="HAD_sf"/>
</dbReference>
<dbReference type="Proteomes" id="UP000029556">
    <property type="component" value="Unassembled WGS sequence"/>
</dbReference>
<dbReference type="PANTHER" id="PTHR48085:SF5">
    <property type="entry name" value="CADMIUM_ZINC-TRANSPORTING ATPASE HMA4-RELATED"/>
    <property type="match status" value="1"/>
</dbReference>
<dbReference type="RefSeq" id="WP_036871936.1">
    <property type="nucleotide sequence ID" value="NZ_JRNN01000029.1"/>
</dbReference>
<dbReference type="InterPro" id="IPR001757">
    <property type="entry name" value="P_typ_ATPase"/>
</dbReference>
<keyword evidence="8" id="KW-0067">ATP-binding</keyword>
<evidence type="ECO:0000256" key="2">
    <source>
        <dbReference type="ARBA" id="ARBA00006024"/>
    </source>
</evidence>
<sequence length="616" mass="67248">MEDIHEEEQMAWWKIILSGVMLVVGIAAPYIGLTILDNQWISLAWYVVAFAFVGLPVMKEAWECAVKGDVFSEFMLMTIACIGAFAIGEYPEAVAVMLLYCIGEALQDRAVDRARDNIRALVAFRPTIARVVVDGTTVEKQPAEVAVGDVIEVKAGERVPLDGTLLSESASLNTAALTGESMPRTMEKGEEVMAGMIAVDQVLRLKVTRPESQSAISRILKMVEDAAERKAPTELFIRRFARIYTPIVVMLAALAILLPYLYSLFDANFTYVFSEWFRRALVFLVISCPCALVISVPLGYFAGIGSASKRGILFKGSNYLDAITEVDLVMFDKTGTLTTGEFAVQSVEGLDEEALKTVSAIEKSSNHPIAKAIVRYCPTDEKIDAKDIAGHGLQTDEWLVGNLKLLERENVFFPDALRNIPETVVCVAHLGRYVGHIILADKVKDDAKQAVESLPVRVEMLSGDRQELVSKVASSLGIRKAYGDLLPEGKVKHIEQAKHMGQRVAFVGDGINDAPVLALSDVGIAMGGLGSDMAIETADIIIQTDQPSKVADAIRIGKYTRRIVNQNIWLALIIKALVMLLGLLGLANLWMAVFADSGVALLAVLNSSRIFLKNNK</sequence>
<evidence type="ECO:0000256" key="4">
    <source>
        <dbReference type="ARBA" id="ARBA00022989"/>
    </source>
</evidence>
<keyword evidence="8" id="KW-0479">Metal-binding</keyword>
<evidence type="ECO:0000256" key="6">
    <source>
        <dbReference type="ARBA" id="ARBA00039097"/>
    </source>
</evidence>
<gene>
    <name evidence="10" type="ORF">HMPREF2137_02745</name>
</gene>
<dbReference type="InterPro" id="IPR008250">
    <property type="entry name" value="ATPase_P-typ_transduc_dom_A_sf"/>
</dbReference>
<dbReference type="GO" id="GO:0015086">
    <property type="term" value="F:cadmium ion transmembrane transporter activity"/>
    <property type="evidence" value="ECO:0007669"/>
    <property type="project" value="TreeGrafter"/>
</dbReference>
<keyword evidence="5 8" id="KW-0472">Membrane</keyword>
<dbReference type="NCBIfam" id="TIGR01512">
    <property type="entry name" value="ATPase-IB2_Cd"/>
    <property type="match status" value="1"/>
</dbReference>
<dbReference type="SUPFAM" id="SSF81653">
    <property type="entry name" value="Calcium ATPase, transduction domain A"/>
    <property type="match status" value="1"/>
</dbReference>
<dbReference type="GO" id="GO:0046872">
    <property type="term" value="F:metal ion binding"/>
    <property type="evidence" value="ECO:0007669"/>
    <property type="project" value="UniProtKB-KW"/>
</dbReference>
<feature type="transmembrane region" description="Helical" evidence="8">
    <location>
        <begin position="568"/>
        <end position="587"/>
    </location>
</feature>
<dbReference type="GO" id="GO:0016887">
    <property type="term" value="F:ATP hydrolysis activity"/>
    <property type="evidence" value="ECO:0007669"/>
    <property type="project" value="InterPro"/>
</dbReference>
<dbReference type="InterPro" id="IPR023299">
    <property type="entry name" value="ATPase_P-typ_cyto_dom_N"/>
</dbReference>
<comment type="caution">
    <text evidence="10">The sequence shown here is derived from an EMBL/GenBank/DDBJ whole genome shotgun (WGS) entry which is preliminary data.</text>
</comment>
<dbReference type="InterPro" id="IPR051014">
    <property type="entry name" value="Cation_Transport_ATPase_IB"/>
</dbReference>
<dbReference type="Gene3D" id="2.70.150.10">
    <property type="entry name" value="Calcium-transporting ATPase, cytoplasmic transduction domain A"/>
    <property type="match status" value="1"/>
</dbReference>
<evidence type="ECO:0000256" key="8">
    <source>
        <dbReference type="RuleBase" id="RU362081"/>
    </source>
</evidence>
<dbReference type="PANTHER" id="PTHR48085">
    <property type="entry name" value="CADMIUM/ZINC-TRANSPORTING ATPASE HMA2-RELATED"/>
    <property type="match status" value="1"/>
</dbReference>
<keyword evidence="3 8" id="KW-0812">Transmembrane</keyword>
<dbReference type="InterPro" id="IPR036412">
    <property type="entry name" value="HAD-like_sf"/>
</dbReference>
<keyword evidence="8" id="KW-1003">Cell membrane</keyword>
<dbReference type="Pfam" id="PF00122">
    <property type="entry name" value="E1-E2_ATPase"/>
    <property type="match status" value="1"/>
</dbReference>
<comment type="catalytic activity">
    <reaction evidence="7">
        <text>Zn(2+)(in) + ATP + H2O = Zn(2+)(out) + ADP + phosphate + H(+)</text>
        <dbReference type="Rhea" id="RHEA:20621"/>
        <dbReference type="ChEBI" id="CHEBI:15377"/>
        <dbReference type="ChEBI" id="CHEBI:15378"/>
        <dbReference type="ChEBI" id="CHEBI:29105"/>
        <dbReference type="ChEBI" id="CHEBI:30616"/>
        <dbReference type="ChEBI" id="CHEBI:43474"/>
        <dbReference type="ChEBI" id="CHEBI:456216"/>
        <dbReference type="EC" id="7.2.2.12"/>
    </reaction>
</comment>
<dbReference type="PRINTS" id="PR00119">
    <property type="entry name" value="CATATPASE"/>
</dbReference>
<feature type="transmembrane region" description="Helical" evidence="8">
    <location>
        <begin position="39"/>
        <end position="58"/>
    </location>
</feature>
<dbReference type="EMBL" id="JRNN01000029">
    <property type="protein sequence ID" value="KGF36205.1"/>
    <property type="molecule type" value="Genomic_DNA"/>
</dbReference>
<reference evidence="10 11" key="1">
    <citation type="submission" date="2014-07" db="EMBL/GenBank/DDBJ databases">
        <authorList>
            <person name="McCorrison J."/>
            <person name="Sanka R."/>
            <person name="Torralba M."/>
            <person name="Gillis M."/>
            <person name="Haft D.H."/>
            <person name="Methe B."/>
            <person name="Sutton G."/>
            <person name="Nelson K.E."/>
        </authorList>
    </citation>
    <scope>NUCLEOTIDE SEQUENCE [LARGE SCALE GENOMIC DNA]</scope>
    <source>
        <strain evidence="10 11">DNF00853</strain>
    </source>
</reference>
<dbReference type="EC" id="7.2.2.12" evidence="6"/>
<evidence type="ECO:0000256" key="7">
    <source>
        <dbReference type="ARBA" id="ARBA00047308"/>
    </source>
</evidence>
<evidence type="ECO:0000313" key="11">
    <source>
        <dbReference type="Proteomes" id="UP000029556"/>
    </source>
</evidence>
<accession>A0A095ZN55</accession>
<protein>
    <recommendedName>
        <fullName evidence="6">P-type Zn(2+) transporter</fullName>
        <ecNumber evidence="6">7.2.2.12</ecNumber>
    </recommendedName>
</protein>
<feature type="transmembrane region" description="Helical" evidence="8">
    <location>
        <begin position="282"/>
        <end position="302"/>
    </location>
</feature>
<dbReference type="Gene3D" id="3.40.50.1000">
    <property type="entry name" value="HAD superfamily/HAD-like"/>
    <property type="match status" value="1"/>
</dbReference>
<evidence type="ECO:0000256" key="3">
    <source>
        <dbReference type="ARBA" id="ARBA00022692"/>
    </source>
</evidence>
<dbReference type="SUPFAM" id="SSF81665">
    <property type="entry name" value="Calcium ATPase, transmembrane domain M"/>
    <property type="match status" value="1"/>
</dbReference>
<dbReference type="GO" id="GO:0005524">
    <property type="term" value="F:ATP binding"/>
    <property type="evidence" value="ECO:0007669"/>
    <property type="project" value="UniProtKB-UniRule"/>
</dbReference>
<evidence type="ECO:0000256" key="1">
    <source>
        <dbReference type="ARBA" id="ARBA00004370"/>
    </source>
</evidence>
<comment type="subcellular location">
    <subcellularLocation>
        <location evidence="8">Cell membrane</location>
    </subcellularLocation>
    <subcellularLocation>
        <location evidence="1">Membrane</location>
    </subcellularLocation>
</comment>